<organism evidence="6 7">
    <name type="scientific">Leptospira ryugenii</name>
    <dbReference type="NCBI Taxonomy" id="1917863"/>
    <lineage>
        <taxon>Bacteria</taxon>
        <taxon>Pseudomonadati</taxon>
        <taxon>Spirochaetota</taxon>
        <taxon>Spirochaetia</taxon>
        <taxon>Leptospirales</taxon>
        <taxon>Leptospiraceae</taxon>
        <taxon>Leptospira</taxon>
    </lineage>
</organism>
<feature type="transmembrane region" description="Helical" evidence="4">
    <location>
        <begin position="102"/>
        <end position="121"/>
    </location>
</feature>
<dbReference type="Gene3D" id="1.10.10.60">
    <property type="entry name" value="Homeodomain-like"/>
    <property type="match status" value="2"/>
</dbReference>
<evidence type="ECO:0000256" key="2">
    <source>
        <dbReference type="ARBA" id="ARBA00023125"/>
    </source>
</evidence>
<dbReference type="EMBL" id="BFBB01000008">
    <property type="protein sequence ID" value="GBF51610.1"/>
    <property type="molecule type" value="Genomic_DNA"/>
</dbReference>
<dbReference type="InterPro" id="IPR018060">
    <property type="entry name" value="HTH_AraC"/>
</dbReference>
<feature type="transmembrane region" description="Helical" evidence="4">
    <location>
        <begin position="12"/>
        <end position="32"/>
    </location>
</feature>
<feature type="transmembrane region" description="Helical" evidence="4">
    <location>
        <begin position="69"/>
        <end position="90"/>
    </location>
</feature>
<dbReference type="PANTHER" id="PTHR43280">
    <property type="entry name" value="ARAC-FAMILY TRANSCRIPTIONAL REGULATOR"/>
    <property type="match status" value="1"/>
</dbReference>
<name>A0A2P2E401_9LEPT</name>
<keyword evidence="7" id="KW-1185">Reference proteome</keyword>
<keyword evidence="4" id="KW-0812">Transmembrane</keyword>
<dbReference type="InterPro" id="IPR009057">
    <property type="entry name" value="Homeodomain-like_sf"/>
</dbReference>
<evidence type="ECO:0000256" key="1">
    <source>
        <dbReference type="ARBA" id="ARBA00023015"/>
    </source>
</evidence>
<dbReference type="PROSITE" id="PS01124">
    <property type="entry name" value="HTH_ARAC_FAMILY_2"/>
    <property type="match status" value="1"/>
</dbReference>
<keyword evidence="1" id="KW-0805">Transcription regulation</keyword>
<dbReference type="GO" id="GO:0043565">
    <property type="term" value="F:sequence-specific DNA binding"/>
    <property type="evidence" value="ECO:0007669"/>
    <property type="project" value="InterPro"/>
</dbReference>
<dbReference type="InterPro" id="IPR020449">
    <property type="entry name" value="Tscrpt_reg_AraC-type_HTH"/>
</dbReference>
<evidence type="ECO:0000256" key="4">
    <source>
        <dbReference type="SAM" id="Phobius"/>
    </source>
</evidence>
<dbReference type="AlphaFoldDB" id="A0A2P2E401"/>
<feature type="transmembrane region" description="Helical" evidence="4">
    <location>
        <begin position="207"/>
        <end position="226"/>
    </location>
</feature>
<keyword evidence="2 6" id="KW-0238">DNA-binding</keyword>
<evidence type="ECO:0000313" key="7">
    <source>
        <dbReference type="Proteomes" id="UP000245133"/>
    </source>
</evidence>
<dbReference type="Pfam" id="PF12833">
    <property type="entry name" value="HTH_18"/>
    <property type="match status" value="1"/>
</dbReference>
<keyword evidence="4" id="KW-0472">Membrane</keyword>
<gene>
    <name evidence="6" type="ORF">LPTSP4_31480</name>
</gene>
<feature type="domain" description="HTH araC/xylS-type" evidence="5">
    <location>
        <begin position="254"/>
        <end position="360"/>
    </location>
</feature>
<feature type="transmembrane region" description="Helical" evidence="4">
    <location>
        <begin position="39"/>
        <end position="57"/>
    </location>
</feature>
<dbReference type="PROSITE" id="PS00041">
    <property type="entry name" value="HTH_ARAC_FAMILY_1"/>
    <property type="match status" value="1"/>
</dbReference>
<keyword evidence="4" id="KW-1133">Transmembrane helix</keyword>
<feature type="transmembrane region" description="Helical" evidence="4">
    <location>
        <begin position="141"/>
        <end position="159"/>
    </location>
</feature>
<dbReference type="Proteomes" id="UP000245133">
    <property type="component" value="Unassembled WGS sequence"/>
</dbReference>
<dbReference type="SUPFAM" id="SSF46689">
    <property type="entry name" value="Homeodomain-like"/>
    <property type="match status" value="1"/>
</dbReference>
<protein>
    <submittedName>
        <fullName evidence="6">DNA-binding helix-turn-helix protein</fullName>
    </submittedName>
</protein>
<keyword evidence="3" id="KW-0804">Transcription</keyword>
<sequence>MKIQIANPLVDSFLLGSAITALMYSVGEFFSYHRTRKQTLLGIVFFFTAYILFQFYLLSTRLILEVPFFYLSEAVAVTLLGAFLDEYLLSVTSGSVRSFRRLGLKLIPSSILLLSLVAWKVYQKEIRIEYLPEGLADRPRMFVSISLLVYFFFLIKAFLRLVQQFSWQSLKQSTTIKIGLIIILFCLLEAFNAICILIRGAQIDYRMTGFTIGTFLIILYILRQAFPDFFLEVRKIVAEEKKAKISQIGKLDLKELRKQLEKLYRDEKIYQEEKLSLREIADRLDLSTHQISEFLNTEMKMSFYQYTNQYRIEEAKRLIQKEPDRSFLAIAYDVGFGSKSSFNEAFKKITGLSPREFRERQL</sequence>
<evidence type="ECO:0000313" key="6">
    <source>
        <dbReference type="EMBL" id="GBF51610.1"/>
    </source>
</evidence>
<dbReference type="PANTHER" id="PTHR43280:SF29">
    <property type="entry name" value="ARAC-FAMILY TRANSCRIPTIONAL REGULATOR"/>
    <property type="match status" value="1"/>
</dbReference>
<feature type="transmembrane region" description="Helical" evidence="4">
    <location>
        <begin position="180"/>
        <end position="201"/>
    </location>
</feature>
<dbReference type="InterPro" id="IPR018062">
    <property type="entry name" value="HTH_AraC-typ_CS"/>
</dbReference>
<proteinExistence type="predicted"/>
<reference evidence="6 7" key="1">
    <citation type="submission" date="2018-02" db="EMBL/GenBank/DDBJ databases">
        <title>Novel Leptospira species isolated from soil and water in Japan.</title>
        <authorList>
            <person name="Nakao R."/>
            <person name="Masuzawa T."/>
        </authorList>
    </citation>
    <scope>NUCLEOTIDE SEQUENCE [LARGE SCALE GENOMIC DNA]</scope>
    <source>
        <strain evidence="6 7">YH101</strain>
    </source>
</reference>
<dbReference type="SMART" id="SM00342">
    <property type="entry name" value="HTH_ARAC"/>
    <property type="match status" value="1"/>
</dbReference>
<dbReference type="PRINTS" id="PR00032">
    <property type="entry name" value="HTHARAC"/>
</dbReference>
<dbReference type="GO" id="GO:0003700">
    <property type="term" value="F:DNA-binding transcription factor activity"/>
    <property type="evidence" value="ECO:0007669"/>
    <property type="project" value="InterPro"/>
</dbReference>
<accession>A0A2P2E401</accession>
<dbReference type="RefSeq" id="WP_244594452.1">
    <property type="nucleotide sequence ID" value="NZ_BFBB01000008.1"/>
</dbReference>
<comment type="caution">
    <text evidence="6">The sequence shown here is derived from an EMBL/GenBank/DDBJ whole genome shotgun (WGS) entry which is preliminary data.</text>
</comment>
<evidence type="ECO:0000256" key="3">
    <source>
        <dbReference type="ARBA" id="ARBA00023163"/>
    </source>
</evidence>
<evidence type="ECO:0000259" key="5">
    <source>
        <dbReference type="PROSITE" id="PS01124"/>
    </source>
</evidence>